<dbReference type="RefSeq" id="WP_073303368.1">
    <property type="nucleotide sequence ID" value="NZ_FRAW01000008.1"/>
</dbReference>
<dbReference type="EMBL" id="FRAW01000008">
    <property type="protein sequence ID" value="SHK50828.1"/>
    <property type="molecule type" value="Genomic_DNA"/>
</dbReference>
<protein>
    <submittedName>
        <fullName evidence="2">V/A-type H+-transporting ATPase subunit E</fullName>
    </submittedName>
</protein>
<dbReference type="Proteomes" id="UP000184275">
    <property type="component" value="Unassembled WGS sequence"/>
</dbReference>
<organism evidence="2 3">
    <name type="scientific">Fibrobacter intestinalis</name>
    <dbReference type="NCBI Taxonomy" id="28122"/>
    <lineage>
        <taxon>Bacteria</taxon>
        <taxon>Pseudomonadati</taxon>
        <taxon>Fibrobacterota</taxon>
        <taxon>Fibrobacteria</taxon>
        <taxon>Fibrobacterales</taxon>
        <taxon>Fibrobacteraceae</taxon>
        <taxon>Fibrobacter</taxon>
    </lineage>
</organism>
<accession>A0A1M6T204</accession>
<dbReference type="AlphaFoldDB" id="A0A1M6T204"/>
<evidence type="ECO:0000256" key="1">
    <source>
        <dbReference type="SAM" id="Coils"/>
    </source>
</evidence>
<evidence type="ECO:0000313" key="2">
    <source>
        <dbReference type="EMBL" id="SHK50828.1"/>
    </source>
</evidence>
<name>A0A1M6T204_9BACT</name>
<gene>
    <name evidence="2" type="ORF">SAMN05720469_10840</name>
</gene>
<reference evidence="3" key="1">
    <citation type="submission" date="2016-11" db="EMBL/GenBank/DDBJ databases">
        <authorList>
            <person name="Varghese N."/>
            <person name="Submissions S."/>
        </authorList>
    </citation>
    <scope>NUCLEOTIDE SEQUENCE [LARGE SCALE GENOMIC DNA]</scope>
    <source>
        <strain evidence="3">UWOS</strain>
    </source>
</reference>
<sequence length="201" mass="21612">MAEDLQNLIERIQKDAVEKADAQSAEIIAKAKAEAASIIKNAETEAKAKLEKADKDAEVYTERSNKALEQAARDVLISVGRRLESMVNGILSLQVEKNLNDSTIKEMLLLLAKNYASSEMGVVFSAADKAKLESFVIGEFAKVLGAGVQVESDSGIKFGFRLKMDAGKVSHEFTSQSIAAALSVLVRPQVAKIVSDVAQGK</sequence>
<proteinExistence type="predicted"/>
<keyword evidence="1" id="KW-0175">Coiled coil</keyword>
<feature type="coiled-coil region" evidence="1">
    <location>
        <begin position="2"/>
        <end position="70"/>
    </location>
</feature>
<keyword evidence="3" id="KW-1185">Reference proteome</keyword>
<evidence type="ECO:0000313" key="3">
    <source>
        <dbReference type="Proteomes" id="UP000184275"/>
    </source>
</evidence>